<dbReference type="Proteomes" id="UP000735302">
    <property type="component" value="Unassembled WGS sequence"/>
</dbReference>
<keyword evidence="3" id="KW-1185">Reference proteome</keyword>
<comment type="caution">
    <text evidence="2">The sequence shown here is derived from an EMBL/GenBank/DDBJ whole genome shotgun (WGS) entry which is preliminary data.</text>
</comment>
<name>A0AAV3YJU4_9GAST</name>
<gene>
    <name evidence="2" type="ORF">PoB_001002600</name>
</gene>
<proteinExistence type="predicted"/>
<organism evidence="2 3">
    <name type="scientific">Plakobranchus ocellatus</name>
    <dbReference type="NCBI Taxonomy" id="259542"/>
    <lineage>
        <taxon>Eukaryota</taxon>
        <taxon>Metazoa</taxon>
        <taxon>Spiralia</taxon>
        <taxon>Lophotrochozoa</taxon>
        <taxon>Mollusca</taxon>
        <taxon>Gastropoda</taxon>
        <taxon>Heterobranchia</taxon>
        <taxon>Euthyneura</taxon>
        <taxon>Panpulmonata</taxon>
        <taxon>Sacoglossa</taxon>
        <taxon>Placobranchoidea</taxon>
        <taxon>Plakobranchidae</taxon>
        <taxon>Plakobranchus</taxon>
    </lineage>
</organism>
<evidence type="ECO:0000256" key="1">
    <source>
        <dbReference type="SAM" id="MobiDB-lite"/>
    </source>
</evidence>
<feature type="region of interest" description="Disordered" evidence="1">
    <location>
        <begin position="74"/>
        <end position="108"/>
    </location>
</feature>
<evidence type="ECO:0000313" key="2">
    <source>
        <dbReference type="EMBL" id="GFN83520.1"/>
    </source>
</evidence>
<dbReference type="EMBL" id="BLXT01001203">
    <property type="protein sequence ID" value="GFN83520.1"/>
    <property type="molecule type" value="Genomic_DNA"/>
</dbReference>
<dbReference type="AlphaFoldDB" id="A0AAV3YJU4"/>
<evidence type="ECO:0000313" key="3">
    <source>
        <dbReference type="Proteomes" id="UP000735302"/>
    </source>
</evidence>
<protein>
    <submittedName>
        <fullName evidence="2">Uncharacterized protein</fullName>
    </submittedName>
</protein>
<reference evidence="2 3" key="1">
    <citation type="journal article" date="2021" name="Elife">
        <title>Chloroplast acquisition without the gene transfer in kleptoplastic sea slugs, Plakobranchus ocellatus.</title>
        <authorList>
            <person name="Maeda T."/>
            <person name="Takahashi S."/>
            <person name="Yoshida T."/>
            <person name="Shimamura S."/>
            <person name="Takaki Y."/>
            <person name="Nagai Y."/>
            <person name="Toyoda A."/>
            <person name="Suzuki Y."/>
            <person name="Arimoto A."/>
            <person name="Ishii H."/>
            <person name="Satoh N."/>
            <person name="Nishiyama T."/>
            <person name="Hasebe M."/>
            <person name="Maruyama T."/>
            <person name="Minagawa J."/>
            <person name="Obokata J."/>
            <person name="Shigenobu S."/>
        </authorList>
    </citation>
    <scope>NUCLEOTIDE SEQUENCE [LARGE SCALE GENOMIC DNA]</scope>
</reference>
<feature type="compositionally biased region" description="Polar residues" evidence="1">
    <location>
        <begin position="74"/>
        <end position="98"/>
    </location>
</feature>
<sequence>MNRKSQLHLQGPLLQTGENLIDWSAPLLRNKAGFVPRLCGRPVVPPHSVRDLNRSARSNCEPLARKAGTRACVQSLTEQHASSRPSSNDPVVSSTPILQCTGAISPHS</sequence>
<accession>A0AAV3YJU4</accession>